<dbReference type="AlphaFoldDB" id="A0A8T3BJP3"/>
<gene>
    <name evidence="1" type="ORF">KFK09_011988</name>
</gene>
<name>A0A8T3BJP3_DENNO</name>
<proteinExistence type="predicted"/>
<reference evidence="1" key="1">
    <citation type="journal article" date="2022" name="Front. Genet.">
        <title>Chromosome-Scale Assembly of the Dendrobium nobile Genome Provides Insights Into the Molecular Mechanism of the Biosynthesis of the Medicinal Active Ingredient of Dendrobium.</title>
        <authorList>
            <person name="Xu Q."/>
            <person name="Niu S.-C."/>
            <person name="Li K.-L."/>
            <person name="Zheng P.-J."/>
            <person name="Zhang X.-J."/>
            <person name="Jia Y."/>
            <person name="Liu Y."/>
            <person name="Niu Y.-X."/>
            <person name="Yu L.-H."/>
            <person name="Chen D.-F."/>
            <person name="Zhang G.-Q."/>
        </authorList>
    </citation>
    <scope>NUCLEOTIDE SEQUENCE</scope>
    <source>
        <tissue evidence="1">Leaf</tissue>
    </source>
</reference>
<evidence type="ECO:0000313" key="1">
    <source>
        <dbReference type="EMBL" id="KAI0511358.1"/>
    </source>
</evidence>
<keyword evidence="2" id="KW-1185">Reference proteome</keyword>
<organism evidence="1 2">
    <name type="scientific">Dendrobium nobile</name>
    <name type="common">Orchid</name>
    <dbReference type="NCBI Taxonomy" id="94219"/>
    <lineage>
        <taxon>Eukaryota</taxon>
        <taxon>Viridiplantae</taxon>
        <taxon>Streptophyta</taxon>
        <taxon>Embryophyta</taxon>
        <taxon>Tracheophyta</taxon>
        <taxon>Spermatophyta</taxon>
        <taxon>Magnoliopsida</taxon>
        <taxon>Liliopsida</taxon>
        <taxon>Asparagales</taxon>
        <taxon>Orchidaceae</taxon>
        <taxon>Epidendroideae</taxon>
        <taxon>Malaxideae</taxon>
        <taxon>Dendrobiinae</taxon>
        <taxon>Dendrobium</taxon>
    </lineage>
</organism>
<evidence type="ECO:0000313" key="2">
    <source>
        <dbReference type="Proteomes" id="UP000829196"/>
    </source>
</evidence>
<dbReference type="EMBL" id="JAGYWB010000009">
    <property type="protein sequence ID" value="KAI0511358.1"/>
    <property type="molecule type" value="Genomic_DNA"/>
</dbReference>
<sequence>MKNQDHEGKEACKEHLALLFKGNQCHPPDLHDFKDHQILQEWQKEGNKKKMEEDQ</sequence>
<accession>A0A8T3BJP3</accession>
<comment type="caution">
    <text evidence="1">The sequence shown here is derived from an EMBL/GenBank/DDBJ whole genome shotgun (WGS) entry which is preliminary data.</text>
</comment>
<protein>
    <submittedName>
        <fullName evidence="1">Uncharacterized protein</fullName>
    </submittedName>
</protein>
<dbReference type="Proteomes" id="UP000829196">
    <property type="component" value="Unassembled WGS sequence"/>
</dbReference>